<evidence type="ECO:0000259" key="2">
    <source>
        <dbReference type="SMART" id="SM00421"/>
    </source>
</evidence>
<dbReference type="InterPro" id="IPR016032">
    <property type="entry name" value="Sig_transdc_resp-reg_C-effctor"/>
</dbReference>
<dbReference type="EMBL" id="FNCV01000001">
    <property type="protein sequence ID" value="SDG35601.1"/>
    <property type="molecule type" value="Genomic_DNA"/>
</dbReference>
<sequence>MSETDSTIQATPATSGKPATPRPAKPRGGDKAASASRCLVVAPAAATATALRLAGSQAPVSVYLVRTVEAAPDETFIATVLVADDPTLVMAARRRVAAPVVVVADRLDVASELELLRHGAMEVLAASSSGPEELWQAVARARVRQQSMLANQPAGSHAAPVAPPGANQASEALTLVDRLPLALILARANGTMIHANTPARRLLDTGDALTLDAGGILRAATSADSRRLSGIIRAVAEGAGDGEGALTLERPDSETPLSVIVVPAGRPGQGVALFVSDPDSLGRITEGRLSALYGLSGAEARLVNGLVQGRRLEDLADEQKVSPHTLRSQLKTVFRKTGVRRQSELVKLILTGPAVVGAATVAGEAPPDSGAFSI</sequence>
<gene>
    <name evidence="3" type="ORF">SAMN05421742_10120</name>
</gene>
<dbReference type="Proteomes" id="UP000217076">
    <property type="component" value="Unassembled WGS sequence"/>
</dbReference>
<dbReference type="STRING" id="83401.SAMN05421742_10120"/>
<dbReference type="SUPFAM" id="SSF46894">
    <property type="entry name" value="C-terminal effector domain of the bipartite response regulators"/>
    <property type="match status" value="1"/>
</dbReference>
<dbReference type="GO" id="GO:0003677">
    <property type="term" value="F:DNA binding"/>
    <property type="evidence" value="ECO:0007669"/>
    <property type="project" value="UniProtKB-KW"/>
</dbReference>
<evidence type="ECO:0000313" key="4">
    <source>
        <dbReference type="Proteomes" id="UP000217076"/>
    </source>
</evidence>
<dbReference type="InterPro" id="IPR000792">
    <property type="entry name" value="Tscrpt_reg_LuxR_C"/>
</dbReference>
<dbReference type="SMART" id="SM00421">
    <property type="entry name" value="HTH_LUXR"/>
    <property type="match status" value="1"/>
</dbReference>
<dbReference type="GO" id="GO:0006355">
    <property type="term" value="P:regulation of DNA-templated transcription"/>
    <property type="evidence" value="ECO:0007669"/>
    <property type="project" value="InterPro"/>
</dbReference>
<evidence type="ECO:0000313" key="3">
    <source>
        <dbReference type="EMBL" id="SDG35601.1"/>
    </source>
</evidence>
<feature type="domain" description="HTH luxR-type" evidence="2">
    <location>
        <begin position="292"/>
        <end position="349"/>
    </location>
</feature>
<dbReference type="AlphaFoldDB" id="A0A1G7TK74"/>
<protein>
    <submittedName>
        <fullName evidence="3">DNA-binding transcriptional regulator, CsgD family</fullName>
    </submittedName>
</protein>
<keyword evidence="3" id="KW-0238">DNA-binding</keyword>
<organism evidence="3 4">
    <name type="scientific">Roseospirillum parvum</name>
    <dbReference type="NCBI Taxonomy" id="83401"/>
    <lineage>
        <taxon>Bacteria</taxon>
        <taxon>Pseudomonadati</taxon>
        <taxon>Pseudomonadota</taxon>
        <taxon>Alphaproteobacteria</taxon>
        <taxon>Rhodospirillales</taxon>
        <taxon>Rhodospirillaceae</taxon>
        <taxon>Roseospirillum</taxon>
    </lineage>
</organism>
<name>A0A1G7TK74_9PROT</name>
<feature type="region of interest" description="Disordered" evidence="1">
    <location>
        <begin position="1"/>
        <end position="31"/>
    </location>
</feature>
<dbReference type="OrthoDB" id="6697591at2"/>
<evidence type="ECO:0000256" key="1">
    <source>
        <dbReference type="SAM" id="MobiDB-lite"/>
    </source>
</evidence>
<feature type="compositionally biased region" description="Polar residues" evidence="1">
    <location>
        <begin position="1"/>
        <end position="14"/>
    </location>
</feature>
<reference evidence="4" key="1">
    <citation type="submission" date="2016-10" db="EMBL/GenBank/DDBJ databases">
        <authorList>
            <person name="Varghese N."/>
            <person name="Submissions S."/>
        </authorList>
    </citation>
    <scope>NUCLEOTIDE SEQUENCE [LARGE SCALE GENOMIC DNA]</scope>
    <source>
        <strain evidence="4">930I</strain>
    </source>
</reference>
<dbReference type="RefSeq" id="WP_092613902.1">
    <property type="nucleotide sequence ID" value="NZ_FNCV01000001.1"/>
</dbReference>
<accession>A0A1G7TK74</accession>
<keyword evidence="4" id="KW-1185">Reference proteome</keyword>
<dbReference type="Gene3D" id="1.10.10.10">
    <property type="entry name" value="Winged helix-like DNA-binding domain superfamily/Winged helix DNA-binding domain"/>
    <property type="match status" value="1"/>
</dbReference>
<dbReference type="InterPro" id="IPR036388">
    <property type="entry name" value="WH-like_DNA-bd_sf"/>
</dbReference>
<proteinExistence type="predicted"/>